<dbReference type="InterPro" id="IPR002762">
    <property type="entry name" value="CbiX-like"/>
</dbReference>
<comment type="caution">
    <text evidence="4">The sequence shown here is derived from an EMBL/GenBank/DDBJ whole genome shotgun (WGS) entry which is preliminary data.</text>
</comment>
<evidence type="ECO:0000313" key="4">
    <source>
        <dbReference type="EMBL" id="MFD1661047.1"/>
    </source>
</evidence>
<dbReference type="RefSeq" id="WP_381086211.1">
    <property type="nucleotide sequence ID" value="NZ_JBHUDX010000067.1"/>
</dbReference>
<proteinExistence type="predicted"/>
<dbReference type="Pfam" id="PF01903">
    <property type="entry name" value="CbiX"/>
    <property type="match status" value="2"/>
</dbReference>
<evidence type="ECO:0000256" key="2">
    <source>
        <dbReference type="ARBA" id="ARBA00023239"/>
    </source>
</evidence>
<name>A0ABW4IWC2_9ACTN</name>
<dbReference type="InterPro" id="IPR050963">
    <property type="entry name" value="Sirohydro_Cobaltochel/CbiX"/>
</dbReference>
<keyword evidence="5" id="KW-1185">Reference proteome</keyword>
<dbReference type="EMBL" id="JBHUDX010000067">
    <property type="protein sequence ID" value="MFD1661047.1"/>
    <property type="molecule type" value="Genomic_DNA"/>
</dbReference>
<dbReference type="PANTHER" id="PTHR33542">
    <property type="entry name" value="SIROHYDROCHLORIN FERROCHELATASE, CHLOROPLASTIC"/>
    <property type="match status" value="1"/>
</dbReference>
<feature type="region of interest" description="Disordered" evidence="3">
    <location>
        <begin position="1"/>
        <end position="24"/>
    </location>
</feature>
<dbReference type="PANTHER" id="PTHR33542:SF5">
    <property type="entry name" value="FERROCHELATASE CHE1"/>
    <property type="match status" value="1"/>
</dbReference>
<accession>A0ABW4IWC2</accession>
<organism evidence="4 5">
    <name type="scientific">Streptomyces caeni</name>
    <dbReference type="NCBI Taxonomy" id="2307231"/>
    <lineage>
        <taxon>Bacteria</taxon>
        <taxon>Bacillati</taxon>
        <taxon>Actinomycetota</taxon>
        <taxon>Actinomycetes</taxon>
        <taxon>Kitasatosporales</taxon>
        <taxon>Streptomycetaceae</taxon>
        <taxon>Streptomyces</taxon>
    </lineage>
</organism>
<evidence type="ECO:0000313" key="5">
    <source>
        <dbReference type="Proteomes" id="UP001597261"/>
    </source>
</evidence>
<evidence type="ECO:0000256" key="3">
    <source>
        <dbReference type="SAM" id="MobiDB-lite"/>
    </source>
</evidence>
<dbReference type="CDD" id="cd03416">
    <property type="entry name" value="CbiX_SirB_N"/>
    <property type="match status" value="1"/>
</dbReference>
<protein>
    <submittedName>
        <fullName evidence="4">Sirohydrochlorin chelatase</fullName>
    </submittedName>
</protein>
<evidence type="ECO:0000256" key="1">
    <source>
        <dbReference type="ARBA" id="ARBA00022723"/>
    </source>
</evidence>
<dbReference type="Proteomes" id="UP001597261">
    <property type="component" value="Unassembled WGS sequence"/>
</dbReference>
<dbReference type="CDD" id="cd03414">
    <property type="entry name" value="CbiX_SirB_C"/>
    <property type="match status" value="1"/>
</dbReference>
<gene>
    <name evidence="4" type="ORF">ACFSL4_23285</name>
</gene>
<keyword evidence="1" id="KW-0479">Metal-binding</keyword>
<sequence length="300" mass="31653">MTASNPPRDESHPGPGRQYPGGAHLDTTAQLMNRITSQLGRQLSLVSRNGARRPAPPALVLVAHGSRDPRALATVHALMERVRDLRPHLPLHLGHIELNDPLLPGTLASLGEDRAVLVPLLLGRGHHVKRDIPEAAAAARADTIVAAPLGPHPLLVETLHDRLVEAGWRIRPGDVRHRADAVVLAAAGSRDPDSALDTRRTARLLAERLGVPVLPAYASAAAPTVADAVRALTARGRHRVALASYFTAPGRFAAECTAAAPWIAAAPLGAHPAVARLVLQRYDQAVTAGEPVAERALASA</sequence>
<dbReference type="SUPFAM" id="SSF53800">
    <property type="entry name" value="Chelatase"/>
    <property type="match status" value="1"/>
</dbReference>
<keyword evidence="2" id="KW-0456">Lyase</keyword>
<dbReference type="Gene3D" id="3.40.50.1400">
    <property type="match status" value="2"/>
</dbReference>
<reference evidence="5" key="1">
    <citation type="journal article" date="2019" name="Int. J. Syst. Evol. Microbiol.">
        <title>The Global Catalogue of Microorganisms (GCM) 10K type strain sequencing project: providing services to taxonomists for standard genome sequencing and annotation.</title>
        <authorList>
            <consortium name="The Broad Institute Genomics Platform"/>
            <consortium name="The Broad Institute Genome Sequencing Center for Infectious Disease"/>
            <person name="Wu L."/>
            <person name="Ma J."/>
        </authorList>
    </citation>
    <scope>NUCLEOTIDE SEQUENCE [LARGE SCALE GENOMIC DNA]</scope>
    <source>
        <strain evidence="5">CGMCC 1.12470</strain>
    </source>
</reference>